<dbReference type="STRING" id="393003.SAMN05660461_1035"/>
<dbReference type="AlphaFoldDB" id="A0A1T5NBZ9"/>
<accession>A0A1T5NBZ9</accession>
<proteinExistence type="predicted"/>
<dbReference type="EMBL" id="FUZZ01000001">
    <property type="protein sequence ID" value="SKC97884.1"/>
    <property type="molecule type" value="Genomic_DNA"/>
</dbReference>
<name>A0A1T5NBZ9_9BACT</name>
<sequence length="132" mass="15665">MDIYISEEAVVGDIQKRFREFYPYLRLAFYRNPHRTGECSPKEEAVPPETPIDKIRMIHNSGWLDVSYYRRAAAVEHDFSHEFGLSAQILRRCGDLWLETTTTDNWTLEELNIAGRPVERQRFRLPDEMEEE</sequence>
<keyword evidence="2" id="KW-1185">Reference proteome</keyword>
<evidence type="ECO:0000313" key="2">
    <source>
        <dbReference type="Proteomes" id="UP000190166"/>
    </source>
</evidence>
<gene>
    <name evidence="1" type="ORF">SAMN05660461_1035</name>
</gene>
<protein>
    <submittedName>
        <fullName evidence="1">Uncharacterized protein</fullName>
    </submittedName>
</protein>
<dbReference type="Proteomes" id="UP000190166">
    <property type="component" value="Unassembled WGS sequence"/>
</dbReference>
<dbReference type="RefSeq" id="WP_079468331.1">
    <property type="nucleotide sequence ID" value="NZ_FUZZ01000001.1"/>
</dbReference>
<reference evidence="1 2" key="1">
    <citation type="submission" date="2017-02" db="EMBL/GenBank/DDBJ databases">
        <authorList>
            <person name="Peterson S.W."/>
        </authorList>
    </citation>
    <scope>NUCLEOTIDE SEQUENCE [LARGE SCALE GENOMIC DNA]</scope>
    <source>
        <strain evidence="1 2">DSM 18108</strain>
    </source>
</reference>
<organism evidence="1 2">
    <name type="scientific">Chitinophaga ginsengisegetis</name>
    <dbReference type="NCBI Taxonomy" id="393003"/>
    <lineage>
        <taxon>Bacteria</taxon>
        <taxon>Pseudomonadati</taxon>
        <taxon>Bacteroidota</taxon>
        <taxon>Chitinophagia</taxon>
        <taxon>Chitinophagales</taxon>
        <taxon>Chitinophagaceae</taxon>
        <taxon>Chitinophaga</taxon>
    </lineage>
</organism>
<evidence type="ECO:0000313" key="1">
    <source>
        <dbReference type="EMBL" id="SKC97884.1"/>
    </source>
</evidence>